<accession>A0A517U5D7</accession>
<dbReference type="GO" id="GO:0016787">
    <property type="term" value="F:hydrolase activity"/>
    <property type="evidence" value="ECO:0007669"/>
    <property type="project" value="InterPro"/>
</dbReference>
<dbReference type="InterPro" id="IPR000031">
    <property type="entry name" value="PurE_dom"/>
</dbReference>
<dbReference type="Pfam" id="PF00731">
    <property type="entry name" value="AIRC"/>
    <property type="match status" value="1"/>
</dbReference>
<keyword evidence="2" id="KW-0413">Isomerase</keyword>
<dbReference type="KEGG" id="llh:I41_50850"/>
<evidence type="ECO:0000313" key="3">
    <source>
        <dbReference type="Proteomes" id="UP000317909"/>
    </source>
</evidence>
<dbReference type="GO" id="GO:0034023">
    <property type="term" value="F:5-(carboxyamino)imidazole ribonucleotide mutase activity"/>
    <property type="evidence" value="ECO:0007669"/>
    <property type="project" value="UniProtKB-EC"/>
</dbReference>
<proteinExistence type="predicted"/>
<dbReference type="EMBL" id="CP036339">
    <property type="protein sequence ID" value="QDT75842.1"/>
    <property type="molecule type" value="Genomic_DNA"/>
</dbReference>
<keyword evidence="3" id="KW-1185">Reference proteome</keyword>
<dbReference type="OrthoDB" id="9782511at2"/>
<sequence length="261" mass="27159">MPSDDLRQLAQLLLAGQCDLEQFVALAAAGPAHAVSAPDAMVDVDRARRCGFPEVIFGEGKSPETIAAIAQQLLDRGQSVLVTRVDALKATALATMLPSLQYNELGRTIRFDLPRSEPSSERRGRVAVITAGTSDLPVAEEARETLNWMGVDVKLVQDVGVAGPHRLPARLAEFAESDAVVVVAGMEGALPSVVGGYVACPVFAVPTSVGYGANFGGVSALLSMLNSCAANVAVVNIDAGFKAGYLAGLVATRAHRPSHGE</sequence>
<name>A0A517U5D7_9BACT</name>
<organism evidence="2 3">
    <name type="scientific">Lacipirellula limnantheis</name>
    <dbReference type="NCBI Taxonomy" id="2528024"/>
    <lineage>
        <taxon>Bacteria</taxon>
        <taxon>Pseudomonadati</taxon>
        <taxon>Planctomycetota</taxon>
        <taxon>Planctomycetia</taxon>
        <taxon>Pirellulales</taxon>
        <taxon>Lacipirellulaceae</taxon>
        <taxon>Lacipirellula</taxon>
    </lineage>
</organism>
<evidence type="ECO:0000259" key="1">
    <source>
        <dbReference type="SMART" id="SM01001"/>
    </source>
</evidence>
<dbReference type="AlphaFoldDB" id="A0A517U5D7"/>
<reference evidence="2 3" key="1">
    <citation type="submission" date="2019-02" db="EMBL/GenBank/DDBJ databases">
        <title>Deep-cultivation of Planctomycetes and their phenomic and genomic characterization uncovers novel biology.</title>
        <authorList>
            <person name="Wiegand S."/>
            <person name="Jogler M."/>
            <person name="Boedeker C."/>
            <person name="Pinto D."/>
            <person name="Vollmers J."/>
            <person name="Rivas-Marin E."/>
            <person name="Kohn T."/>
            <person name="Peeters S.H."/>
            <person name="Heuer A."/>
            <person name="Rast P."/>
            <person name="Oberbeckmann S."/>
            <person name="Bunk B."/>
            <person name="Jeske O."/>
            <person name="Meyerdierks A."/>
            <person name="Storesund J.E."/>
            <person name="Kallscheuer N."/>
            <person name="Luecker S."/>
            <person name="Lage O.M."/>
            <person name="Pohl T."/>
            <person name="Merkel B.J."/>
            <person name="Hornburger P."/>
            <person name="Mueller R.-W."/>
            <person name="Bruemmer F."/>
            <person name="Labrenz M."/>
            <person name="Spormann A.M."/>
            <person name="Op den Camp H."/>
            <person name="Overmann J."/>
            <person name="Amann R."/>
            <person name="Jetten M.S.M."/>
            <person name="Mascher T."/>
            <person name="Medema M.H."/>
            <person name="Devos D.P."/>
            <person name="Kaster A.-K."/>
            <person name="Ovreas L."/>
            <person name="Rohde M."/>
            <person name="Galperin M.Y."/>
            <person name="Jogler C."/>
        </authorList>
    </citation>
    <scope>NUCLEOTIDE SEQUENCE [LARGE SCALE GENOMIC DNA]</scope>
    <source>
        <strain evidence="2 3">I41</strain>
    </source>
</reference>
<dbReference type="RefSeq" id="WP_145435617.1">
    <property type="nucleotide sequence ID" value="NZ_CP036339.1"/>
</dbReference>
<dbReference type="InterPro" id="IPR039476">
    <property type="entry name" value="P2CMN_synthase_LarB"/>
</dbReference>
<dbReference type="SUPFAM" id="SSF52255">
    <property type="entry name" value="N5-CAIR mutase (phosphoribosylaminoimidazole carboxylase, PurE)"/>
    <property type="match status" value="1"/>
</dbReference>
<dbReference type="PANTHER" id="PTHR43064:SF1">
    <property type="entry name" value="SLL1489 PROTEIN"/>
    <property type="match status" value="1"/>
</dbReference>
<dbReference type="SMART" id="SM01001">
    <property type="entry name" value="AIRC"/>
    <property type="match status" value="1"/>
</dbReference>
<feature type="domain" description="PurE" evidence="1">
    <location>
        <begin position="124"/>
        <end position="256"/>
    </location>
</feature>
<dbReference type="Proteomes" id="UP000317909">
    <property type="component" value="Chromosome"/>
</dbReference>
<dbReference type="PANTHER" id="PTHR43064">
    <property type="entry name" value="PHOSPHORIBOSYLAMINOIMIDAZOLE CARBOXYLASE-RELATED"/>
    <property type="match status" value="1"/>
</dbReference>
<gene>
    <name evidence="2" type="primary">purE_2</name>
    <name evidence="2" type="ORF">I41_50850</name>
</gene>
<dbReference type="NCBIfam" id="NF033503">
    <property type="entry name" value="LarB"/>
    <property type="match status" value="1"/>
</dbReference>
<protein>
    <submittedName>
        <fullName evidence="2">N5-carboxyaminoimidazole ribonucleotide mutase</fullName>
        <ecNumber evidence="2">5.4.99.18</ecNumber>
    </submittedName>
</protein>
<dbReference type="EC" id="5.4.99.18" evidence="2"/>
<dbReference type="Gene3D" id="3.40.50.1970">
    <property type="match status" value="1"/>
</dbReference>
<evidence type="ECO:0000313" key="2">
    <source>
        <dbReference type="EMBL" id="QDT75842.1"/>
    </source>
</evidence>
<dbReference type="GO" id="GO:0006189">
    <property type="term" value="P:'de novo' IMP biosynthetic process"/>
    <property type="evidence" value="ECO:0007669"/>
    <property type="project" value="InterPro"/>
</dbReference>